<dbReference type="PANTHER" id="PTHR43364:SF4">
    <property type="entry name" value="NAD(P)-LINKED OXIDOREDUCTASE SUPERFAMILY PROTEIN"/>
    <property type="match status" value="1"/>
</dbReference>
<dbReference type="PRINTS" id="PR00069">
    <property type="entry name" value="ALDKETRDTASE"/>
</dbReference>
<keyword evidence="4" id="KW-1185">Reference proteome</keyword>
<dbReference type="OrthoDB" id="2310150at2759"/>
<dbReference type="CDD" id="cd19075">
    <property type="entry name" value="AKR_AKR7A1-5"/>
    <property type="match status" value="1"/>
</dbReference>
<dbReference type="Pfam" id="PF00248">
    <property type="entry name" value="Aldo_ket_red"/>
    <property type="match status" value="1"/>
</dbReference>
<dbReference type="PANTHER" id="PTHR43364">
    <property type="entry name" value="NADH-SPECIFIC METHYLGLYOXAL REDUCTASE-RELATED"/>
    <property type="match status" value="1"/>
</dbReference>
<evidence type="ECO:0000259" key="2">
    <source>
        <dbReference type="Pfam" id="PF00248"/>
    </source>
</evidence>
<evidence type="ECO:0000313" key="4">
    <source>
        <dbReference type="Proteomes" id="UP000178912"/>
    </source>
</evidence>
<name>A0A1E1JXE2_9HELO</name>
<sequence length="321" mass="35315">MSPAPAVVFGAAGVANFSTEQFTEILDILDKHNVKQIDTARLYGLSEGVLQKAGVPKRFTISTKARGFSPGSMSKQGVLESIDESFKELQVEQVDIFYLHSPDPSTPIEETLAGIQEAYSAGKFKRFGLSNFRPADVQKIYDIQAAAKSVLPSVFQGNYNAVSRHIESDLFPVLHKLKMSFYAYSPIAGGFLVKDSKSLRDQSVGGRWAKDGPIGDMYINMYTKDSLLDALDEWEVIAKDAGIPKASLAYRWIAYHSALKASNGDAIIIGASRPSQVEETCSYIEQGPLDDKIADRATSLWKRIEKDAPIDNWNSHAALQK</sequence>
<proteinExistence type="predicted"/>
<accession>A0A1E1JXE2</accession>
<gene>
    <name evidence="3" type="ORF">RAG0_01615</name>
</gene>
<protein>
    <submittedName>
        <fullName evidence="3">Related to aldehyde reductase (GliO)</fullName>
    </submittedName>
</protein>
<dbReference type="InterPro" id="IPR036812">
    <property type="entry name" value="NAD(P)_OxRdtase_dom_sf"/>
</dbReference>
<dbReference type="InterPro" id="IPR020471">
    <property type="entry name" value="AKR"/>
</dbReference>
<dbReference type="Gene3D" id="3.20.20.100">
    <property type="entry name" value="NADP-dependent oxidoreductase domain"/>
    <property type="match status" value="1"/>
</dbReference>
<keyword evidence="1" id="KW-0560">Oxidoreductase</keyword>
<evidence type="ECO:0000256" key="1">
    <source>
        <dbReference type="ARBA" id="ARBA00023002"/>
    </source>
</evidence>
<dbReference type="Proteomes" id="UP000178912">
    <property type="component" value="Unassembled WGS sequence"/>
</dbReference>
<dbReference type="AlphaFoldDB" id="A0A1E1JXE2"/>
<dbReference type="GO" id="GO:0016491">
    <property type="term" value="F:oxidoreductase activity"/>
    <property type="evidence" value="ECO:0007669"/>
    <property type="project" value="UniProtKB-KW"/>
</dbReference>
<feature type="domain" description="NADP-dependent oxidoreductase" evidence="2">
    <location>
        <begin position="7"/>
        <end position="301"/>
    </location>
</feature>
<evidence type="ECO:0000313" key="3">
    <source>
        <dbReference type="EMBL" id="CZS90585.1"/>
    </source>
</evidence>
<organism evidence="3 4">
    <name type="scientific">Rhynchosporium agropyri</name>
    <dbReference type="NCBI Taxonomy" id="914238"/>
    <lineage>
        <taxon>Eukaryota</taxon>
        <taxon>Fungi</taxon>
        <taxon>Dikarya</taxon>
        <taxon>Ascomycota</taxon>
        <taxon>Pezizomycotina</taxon>
        <taxon>Leotiomycetes</taxon>
        <taxon>Helotiales</taxon>
        <taxon>Ploettnerulaceae</taxon>
        <taxon>Rhynchosporium</taxon>
    </lineage>
</organism>
<reference evidence="4" key="1">
    <citation type="submission" date="2016-03" db="EMBL/GenBank/DDBJ databases">
        <authorList>
            <person name="Guldener U."/>
        </authorList>
    </citation>
    <scope>NUCLEOTIDE SEQUENCE [LARGE SCALE GENOMIC DNA]</scope>
    <source>
        <strain evidence="4">04CH-RAC-A.6.1</strain>
    </source>
</reference>
<dbReference type="InterPro" id="IPR050523">
    <property type="entry name" value="AKR_Detox_Biosynth"/>
</dbReference>
<dbReference type="EMBL" id="FJUX01000005">
    <property type="protein sequence ID" value="CZS90585.1"/>
    <property type="molecule type" value="Genomic_DNA"/>
</dbReference>
<dbReference type="SUPFAM" id="SSF51430">
    <property type="entry name" value="NAD(P)-linked oxidoreductase"/>
    <property type="match status" value="1"/>
</dbReference>
<dbReference type="InterPro" id="IPR023210">
    <property type="entry name" value="NADP_OxRdtase_dom"/>
</dbReference>